<sequence length="130" mass="14482">MSADPFDPPTPVGTGGLLHPLREACGCGHLMGTLTRRSGQDESTCPNCGEPTLTFRDDLTPTPIVLDGHNLPITADLDALVAEHRVWRYLGPRIGWDPLIRAARDWRPLRVTHRCADHPENKHKKEHKNV</sequence>
<organism evidence="1 2">
    <name type="scientific">Pseudonocardia hispaniensis</name>
    <dbReference type="NCBI Taxonomy" id="904933"/>
    <lineage>
        <taxon>Bacteria</taxon>
        <taxon>Bacillati</taxon>
        <taxon>Actinomycetota</taxon>
        <taxon>Actinomycetes</taxon>
        <taxon>Pseudonocardiales</taxon>
        <taxon>Pseudonocardiaceae</taxon>
        <taxon>Pseudonocardia</taxon>
    </lineage>
</organism>
<gene>
    <name evidence="1" type="ORF">ACFQE5_22205</name>
</gene>
<protein>
    <submittedName>
        <fullName evidence="1">Uncharacterized protein</fullName>
    </submittedName>
</protein>
<dbReference type="RefSeq" id="WP_379587796.1">
    <property type="nucleotide sequence ID" value="NZ_JBHSQW010000044.1"/>
</dbReference>
<reference evidence="2" key="1">
    <citation type="journal article" date="2019" name="Int. J. Syst. Evol. Microbiol.">
        <title>The Global Catalogue of Microorganisms (GCM) 10K type strain sequencing project: providing services to taxonomists for standard genome sequencing and annotation.</title>
        <authorList>
            <consortium name="The Broad Institute Genomics Platform"/>
            <consortium name="The Broad Institute Genome Sequencing Center for Infectious Disease"/>
            <person name="Wu L."/>
            <person name="Ma J."/>
        </authorList>
    </citation>
    <scope>NUCLEOTIDE SEQUENCE [LARGE SCALE GENOMIC DNA]</scope>
    <source>
        <strain evidence="2">CCM 8391</strain>
    </source>
</reference>
<proteinExistence type="predicted"/>
<evidence type="ECO:0000313" key="2">
    <source>
        <dbReference type="Proteomes" id="UP001596302"/>
    </source>
</evidence>
<evidence type="ECO:0000313" key="1">
    <source>
        <dbReference type="EMBL" id="MFC5996927.1"/>
    </source>
</evidence>
<name>A0ABW1J8K7_9PSEU</name>
<accession>A0ABW1J8K7</accession>
<dbReference type="EMBL" id="JBHSQW010000044">
    <property type="protein sequence ID" value="MFC5996927.1"/>
    <property type="molecule type" value="Genomic_DNA"/>
</dbReference>
<comment type="caution">
    <text evidence="1">The sequence shown here is derived from an EMBL/GenBank/DDBJ whole genome shotgun (WGS) entry which is preliminary data.</text>
</comment>
<keyword evidence="2" id="KW-1185">Reference proteome</keyword>
<dbReference type="Proteomes" id="UP001596302">
    <property type="component" value="Unassembled WGS sequence"/>
</dbReference>